<dbReference type="SUPFAM" id="SSF52058">
    <property type="entry name" value="L domain-like"/>
    <property type="match status" value="1"/>
</dbReference>
<proteinExistence type="predicted"/>
<evidence type="ECO:0000256" key="3">
    <source>
        <dbReference type="SAM" id="Phobius"/>
    </source>
</evidence>
<gene>
    <name evidence="4" type="ORF">SDRG_11795</name>
</gene>
<dbReference type="STRING" id="1156394.T0RDZ7"/>
<dbReference type="OMA" id="SWATVAW"/>
<keyword evidence="3" id="KW-0472">Membrane</keyword>
<protein>
    <recommendedName>
        <fullName evidence="6">LNR domain-containing protein</fullName>
    </recommendedName>
</protein>
<dbReference type="VEuPathDB" id="FungiDB:SDRG_11795"/>
<feature type="transmembrane region" description="Helical" evidence="3">
    <location>
        <begin position="138"/>
        <end position="162"/>
    </location>
</feature>
<dbReference type="RefSeq" id="XP_008616071.1">
    <property type="nucleotide sequence ID" value="XM_008617849.1"/>
</dbReference>
<evidence type="ECO:0000313" key="5">
    <source>
        <dbReference type="Proteomes" id="UP000030762"/>
    </source>
</evidence>
<evidence type="ECO:0000313" key="4">
    <source>
        <dbReference type="EMBL" id="EQC30478.1"/>
    </source>
</evidence>
<keyword evidence="3" id="KW-1133">Transmembrane helix</keyword>
<evidence type="ECO:0008006" key="6">
    <source>
        <dbReference type="Google" id="ProtNLM"/>
    </source>
</evidence>
<dbReference type="OrthoDB" id="78056at2759"/>
<dbReference type="PANTHER" id="PTHR48051">
    <property type="match status" value="1"/>
</dbReference>
<sequence>MQRNSRVLVAPAGPAAGPAPPSIEYTLRRPFLIISFLKFIASAVYLALTSMLMVTGTPSTAIKFEVYAMQTASGPLYGVFALLHLAAAIEMLVPARCRHHTTSSTSLLRKAPIWLPQAIQCIVSSVQLIQAYKLSASAVSSAVTTAYSLTLAASCLLPPWLYYSSHPFVRHHMALFFSSFFGFLLATGVNLAFFLPPMVTVTMRDKRLGYGMAWTTEYVLLTRCLVPGTLVDLVEKLVLFGMSYVSSRQLVQSVFAVAAPAASSRLLSGHLRALASVKDTLSFRKPRSRFTHVFLAVHLVIGSAVLAMVLTPRPACPANCKLAVAPWLTSTCQCIYYHFNGHDNMSIDAATISSDRIGDRLFYLHLSNCTQLPDLHLLARFGNLYGLTVEFGHATSWAKHNNASWPSSLISLNLRYVPLNVIPEALLELPPNLQTLSITGCLNLSQLPNTVRNSWATVAWLVLNDNAFVEMPPFLANFSALERLVVSTNRLTTLPEAALASLPRLTRLEAAQNSLTQWPRHLVDAKPTLFIDLSNNPIAAVPTTGAIASRQAVLDGSDYCKATFAAGCHAVCSPLCSNIEVGDKVCQLNCWTAACQWDGNDCANGGSQ</sequence>
<dbReference type="AlphaFoldDB" id="T0RDZ7"/>
<evidence type="ECO:0000256" key="1">
    <source>
        <dbReference type="ARBA" id="ARBA00022614"/>
    </source>
</evidence>
<dbReference type="Gene3D" id="3.80.10.10">
    <property type="entry name" value="Ribonuclease Inhibitor"/>
    <property type="match status" value="1"/>
</dbReference>
<dbReference type="InParanoid" id="T0RDZ7"/>
<feature type="transmembrane region" description="Helical" evidence="3">
    <location>
        <begin position="289"/>
        <end position="310"/>
    </location>
</feature>
<dbReference type="Proteomes" id="UP000030762">
    <property type="component" value="Unassembled WGS sequence"/>
</dbReference>
<feature type="transmembrane region" description="Helical" evidence="3">
    <location>
        <begin position="31"/>
        <end position="54"/>
    </location>
</feature>
<reference evidence="4 5" key="1">
    <citation type="submission" date="2012-04" db="EMBL/GenBank/DDBJ databases">
        <title>The Genome Sequence of Saprolegnia declina VS20.</title>
        <authorList>
            <consortium name="The Broad Institute Genome Sequencing Platform"/>
            <person name="Russ C."/>
            <person name="Nusbaum C."/>
            <person name="Tyler B."/>
            <person name="van West P."/>
            <person name="Dieguez-Uribeondo J."/>
            <person name="de Bruijn I."/>
            <person name="Tripathy S."/>
            <person name="Jiang R."/>
            <person name="Young S.K."/>
            <person name="Zeng Q."/>
            <person name="Gargeya S."/>
            <person name="Fitzgerald M."/>
            <person name="Haas B."/>
            <person name="Abouelleil A."/>
            <person name="Alvarado L."/>
            <person name="Arachchi H.M."/>
            <person name="Berlin A."/>
            <person name="Chapman S.B."/>
            <person name="Goldberg J."/>
            <person name="Griggs A."/>
            <person name="Gujja S."/>
            <person name="Hansen M."/>
            <person name="Howarth C."/>
            <person name="Imamovic A."/>
            <person name="Larimer J."/>
            <person name="McCowen C."/>
            <person name="Montmayeur A."/>
            <person name="Murphy C."/>
            <person name="Neiman D."/>
            <person name="Pearson M."/>
            <person name="Priest M."/>
            <person name="Roberts A."/>
            <person name="Saif S."/>
            <person name="Shea T."/>
            <person name="Sisk P."/>
            <person name="Sykes S."/>
            <person name="Wortman J."/>
            <person name="Nusbaum C."/>
            <person name="Birren B."/>
        </authorList>
    </citation>
    <scope>NUCLEOTIDE SEQUENCE [LARGE SCALE GENOMIC DNA]</scope>
    <source>
        <strain evidence="4 5">VS20</strain>
    </source>
</reference>
<dbReference type="EMBL" id="JH767175">
    <property type="protein sequence ID" value="EQC30478.1"/>
    <property type="molecule type" value="Genomic_DNA"/>
</dbReference>
<keyword evidence="5" id="KW-1185">Reference proteome</keyword>
<dbReference type="Gene3D" id="3.30.300.320">
    <property type="match status" value="1"/>
</dbReference>
<evidence type="ECO:0000256" key="2">
    <source>
        <dbReference type="ARBA" id="ARBA00022737"/>
    </source>
</evidence>
<dbReference type="InterPro" id="IPR001611">
    <property type="entry name" value="Leu-rich_rpt"/>
</dbReference>
<dbReference type="SMART" id="SM00369">
    <property type="entry name" value="LRR_TYP"/>
    <property type="match status" value="2"/>
</dbReference>
<dbReference type="PANTHER" id="PTHR48051:SF1">
    <property type="entry name" value="RAS SUPPRESSOR PROTEIN 1"/>
    <property type="match status" value="1"/>
</dbReference>
<keyword evidence="2" id="KW-0677">Repeat</keyword>
<dbReference type="InterPro" id="IPR050216">
    <property type="entry name" value="LRR_domain-containing"/>
</dbReference>
<keyword evidence="3" id="KW-0812">Transmembrane</keyword>
<organism evidence="4 5">
    <name type="scientific">Saprolegnia diclina (strain VS20)</name>
    <dbReference type="NCBI Taxonomy" id="1156394"/>
    <lineage>
        <taxon>Eukaryota</taxon>
        <taxon>Sar</taxon>
        <taxon>Stramenopiles</taxon>
        <taxon>Oomycota</taxon>
        <taxon>Saprolegniomycetes</taxon>
        <taxon>Saprolegniales</taxon>
        <taxon>Saprolegniaceae</taxon>
        <taxon>Saprolegnia</taxon>
    </lineage>
</organism>
<feature type="transmembrane region" description="Helical" evidence="3">
    <location>
        <begin position="74"/>
        <end position="93"/>
    </location>
</feature>
<dbReference type="InterPro" id="IPR032675">
    <property type="entry name" value="LRR_dom_sf"/>
</dbReference>
<accession>T0RDZ7</accession>
<name>T0RDZ7_SAPDV</name>
<feature type="transmembrane region" description="Helical" evidence="3">
    <location>
        <begin position="174"/>
        <end position="195"/>
    </location>
</feature>
<dbReference type="InterPro" id="IPR003591">
    <property type="entry name" value="Leu-rich_rpt_typical-subtyp"/>
</dbReference>
<dbReference type="Pfam" id="PF13855">
    <property type="entry name" value="LRR_8"/>
    <property type="match status" value="1"/>
</dbReference>
<dbReference type="GeneID" id="19952522"/>
<keyword evidence="1" id="KW-0433">Leucine-rich repeat</keyword>
<dbReference type="GO" id="GO:0005737">
    <property type="term" value="C:cytoplasm"/>
    <property type="evidence" value="ECO:0007669"/>
    <property type="project" value="TreeGrafter"/>
</dbReference>